<dbReference type="EMBL" id="GBRH01167202">
    <property type="protein sequence ID" value="JAE30694.1"/>
    <property type="molecule type" value="Transcribed_RNA"/>
</dbReference>
<accession>A0A0A9H4H2</accession>
<sequence length="37" mass="4351">MLTLLSRQLSAIHLLRHLAEVPPPWQRQPPFQGHRPE</sequence>
<reference evidence="1" key="2">
    <citation type="journal article" date="2015" name="Data Brief">
        <title>Shoot transcriptome of the giant reed, Arundo donax.</title>
        <authorList>
            <person name="Barrero R.A."/>
            <person name="Guerrero F.D."/>
            <person name="Moolhuijzen P."/>
            <person name="Goolsby J.A."/>
            <person name="Tidwell J."/>
            <person name="Bellgard S.E."/>
            <person name="Bellgard M.I."/>
        </authorList>
    </citation>
    <scope>NUCLEOTIDE SEQUENCE</scope>
    <source>
        <tissue evidence="1">Shoot tissue taken approximately 20 cm above the soil surface</tissue>
    </source>
</reference>
<reference evidence="1" key="1">
    <citation type="submission" date="2014-09" db="EMBL/GenBank/DDBJ databases">
        <authorList>
            <person name="Magalhaes I.L.F."/>
            <person name="Oliveira U."/>
            <person name="Santos F.R."/>
            <person name="Vidigal T.H.D.A."/>
            <person name="Brescovit A.D."/>
            <person name="Santos A.J."/>
        </authorList>
    </citation>
    <scope>NUCLEOTIDE SEQUENCE</scope>
    <source>
        <tissue evidence="1">Shoot tissue taken approximately 20 cm above the soil surface</tissue>
    </source>
</reference>
<protein>
    <submittedName>
        <fullName evidence="1">Uncharacterized protein</fullName>
    </submittedName>
</protein>
<proteinExistence type="predicted"/>
<organism evidence="1">
    <name type="scientific">Arundo donax</name>
    <name type="common">Giant reed</name>
    <name type="synonym">Donax arundinaceus</name>
    <dbReference type="NCBI Taxonomy" id="35708"/>
    <lineage>
        <taxon>Eukaryota</taxon>
        <taxon>Viridiplantae</taxon>
        <taxon>Streptophyta</taxon>
        <taxon>Embryophyta</taxon>
        <taxon>Tracheophyta</taxon>
        <taxon>Spermatophyta</taxon>
        <taxon>Magnoliopsida</taxon>
        <taxon>Liliopsida</taxon>
        <taxon>Poales</taxon>
        <taxon>Poaceae</taxon>
        <taxon>PACMAD clade</taxon>
        <taxon>Arundinoideae</taxon>
        <taxon>Arundineae</taxon>
        <taxon>Arundo</taxon>
    </lineage>
</organism>
<evidence type="ECO:0000313" key="1">
    <source>
        <dbReference type="EMBL" id="JAE30694.1"/>
    </source>
</evidence>
<name>A0A0A9H4H2_ARUDO</name>
<dbReference type="AlphaFoldDB" id="A0A0A9H4H2"/>